<feature type="domain" description="C2H2-type" evidence="7">
    <location>
        <begin position="544"/>
        <end position="571"/>
    </location>
</feature>
<comment type="caution">
    <text evidence="8">The sequence shown here is derived from an EMBL/GenBank/DDBJ whole genome shotgun (WGS) entry which is preliminary data.</text>
</comment>
<evidence type="ECO:0000256" key="2">
    <source>
        <dbReference type="ARBA" id="ARBA00022737"/>
    </source>
</evidence>
<evidence type="ECO:0000256" key="3">
    <source>
        <dbReference type="ARBA" id="ARBA00022771"/>
    </source>
</evidence>
<keyword evidence="4" id="KW-0862">Zinc</keyword>
<feature type="domain" description="C2H2-type" evidence="7">
    <location>
        <begin position="371"/>
        <end position="398"/>
    </location>
</feature>
<proteinExistence type="predicted"/>
<feature type="region of interest" description="Disordered" evidence="6">
    <location>
        <begin position="317"/>
        <end position="336"/>
    </location>
</feature>
<feature type="domain" description="C2H2-type" evidence="7">
    <location>
        <begin position="636"/>
        <end position="666"/>
    </location>
</feature>
<feature type="non-terminal residue" evidence="8">
    <location>
        <position position="1"/>
    </location>
</feature>
<dbReference type="FunFam" id="3.30.160.60:FF:002965">
    <property type="entry name" value="AGAP007915-PA"/>
    <property type="match status" value="1"/>
</dbReference>
<feature type="domain" description="C2H2-type" evidence="7">
    <location>
        <begin position="340"/>
        <end position="370"/>
    </location>
</feature>
<dbReference type="SMART" id="SM00355">
    <property type="entry name" value="ZnF_C2H2"/>
    <property type="match status" value="11"/>
</dbReference>
<feature type="region of interest" description="Disordered" evidence="6">
    <location>
        <begin position="390"/>
        <end position="457"/>
    </location>
</feature>
<keyword evidence="2" id="KW-0677">Repeat</keyword>
<gene>
    <name evidence="8" type="ORF">pipiens_018134</name>
</gene>
<feature type="compositionally biased region" description="Basic and acidic residues" evidence="6">
    <location>
        <begin position="605"/>
        <end position="618"/>
    </location>
</feature>
<feature type="domain" description="C2H2-type" evidence="7">
    <location>
        <begin position="666"/>
        <end position="693"/>
    </location>
</feature>
<keyword evidence="9" id="KW-1185">Reference proteome</keyword>
<feature type="compositionally biased region" description="Low complexity" evidence="6">
    <location>
        <begin position="405"/>
        <end position="457"/>
    </location>
</feature>
<organism evidence="8 9">
    <name type="scientific">Culex pipiens pipiens</name>
    <name type="common">Northern house mosquito</name>
    <dbReference type="NCBI Taxonomy" id="38569"/>
    <lineage>
        <taxon>Eukaryota</taxon>
        <taxon>Metazoa</taxon>
        <taxon>Ecdysozoa</taxon>
        <taxon>Arthropoda</taxon>
        <taxon>Hexapoda</taxon>
        <taxon>Insecta</taxon>
        <taxon>Pterygota</taxon>
        <taxon>Neoptera</taxon>
        <taxon>Endopterygota</taxon>
        <taxon>Diptera</taxon>
        <taxon>Nematocera</taxon>
        <taxon>Culicoidea</taxon>
        <taxon>Culicidae</taxon>
        <taxon>Culicinae</taxon>
        <taxon>Culicini</taxon>
        <taxon>Culex</taxon>
        <taxon>Culex</taxon>
    </lineage>
</organism>
<accession>A0ABD1CDE9</accession>
<feature type="domain" description="C2H2-type" evidence="7">
    <location>
        <begin position="461"/>
        <end position="488"/>
    </location>
</feature>
<evidence type="ECO:0000256" key="6">
    <source>
        <dbReference type="SAM" id="MobiDB-lite"/>
    </source>
</evidence>
<feature type="region of interest" description="Disordered" evidence="6">
    <location>
        <begin position="597"/>
        <end position="618"/>
    </location>
</feature>
<feature type="domain" description="C2H2-type" evidence="7">
    <location>
        <begin position="694"/>
        <end position="721"/>
    </location>
</feature>
<dbReference type="PROSITE" id="PS00028">
    <property type="entry name" value="ZINC_FINGER_C2H2_1"/>
    <property type="match status" value="10"/>
</dbReference>
<dbReference type="AlphaFoldDB" id="A0ABD1CDE9"/>
<reference evidence="8 9" key="1">
    <citation type="submission" date="2024-05" db="EMBL/GenBank/DDBJ databases">
        <title>Culex pipiens pipiens assembly and annotation.</title>
        <authorList>
            <person name="Alout H."/>
            <person name="Durand T."/>
        </authorList>
    </citation>
    <scope>NUCLEOTIDE SEQUENCE [LARGE SCALE GENOMIC DNA]</scope>
    <source>
        <strain evidence="8">HA-2024</strain>
        <tissue evidence="8">Whole body</tissue>
    </source>
</reference>
<evidence type="ECO:0000259" key="7">
    <source>
        <dbReference type="PROSITE" id="PS50157"/>
    </source>
</evidence>
<protein>
    <recommendedName>
        <fullName evidence="7">C2H2-type domain-containing protein</fullName>
    </recommendedName>
</protein>
<dbReference type="Gene3D" id="3.30.160.60">
    <property type="entry name" value="Classic Zinc Finger"/>
    <property type="match status" value="11"/>
</dbReference>
<dbReference type="PROSITE" id="PS50157">
    <property type="entry name" value="ZINC_FINGER_C2H2_2"/>
    <property type="match status" value="11"/>
</dbReference>
<dbReference type="PANTHER" id="PTHR24408">
    <property type="entry name" value="ZINC FINGER PROTEIN"/>
    <property type="match status" value="1"/>
</dbReference>
<dbReference type="GO" id="GO:0005634">
    <property type="term" value="C:nucleus"/>
    <property type="evidence" value="ECO:0007669"/>
    <property type="project" value="UniProtKB-ARBA"/>
</dbReference>
<feature type="domain" description="C2H2-type" evidence="7">
    <location>
        <begin position="71"/>
        <end position="90"/>
    </location>
</feature>
<dbReference type="SUPFAM" id="SSF57667">
    <property type="entry name" value="beta-beta-alpha zinc fingers"/>
    <property type="match status" value="7"/>
</dbReference>
<feature type="region of interest" description="Disordered" evidence="6">
    <location>
        <begin position="163"/>
        <end position="184"/>
    </location>
</feature>
<dbReference type="Pfam" id="PF13912">
    <property type="entry name" value="zf-C2H2_6"/>
    <property type="match status" value="1"/>
</dbReference>
<dbReference type="Pfam" id="PF00096">
    <property type="entry name" value="zf-C2H2"/>
    <property type="match status" value="9"/>
</dbReference>
<dbReference type="FunFam" id="3.30.160.60:FF:002077">
    <property type="entry name" value="LP19870p"/>
    <property type="match status" value="1"/>
</dbReference>
<sequence>QKSGEGRYELPVAGGSSSDYAKQAVVPQVAAAAAPVEPVKPPPVQQQTCKCEFCEYLQANRISLGGVDHVFQCEFCGEGFASQGNFNRHRCGSTDIQVYRCEVCRREYGTSRTEPSVGVGLLEGARAKCDICNRNYVQSTTTTSSTTLYGQVGRPALAEANSYAKTTTSESPMERSDLDGIEEPFGADSECISELLTEGTPVVEPLPKTFYVLANSEMNVGGGVAAGSCLQNAKISSESGVTSLHQYDQYEDEDYSSMSEDEAIVPIEPYAKSPNQEQAKTELPIQETLVDTSSNAVIPTFPSFNTTETIPAMTTNLTEEEECDSSSKEPSSGVTPDRPFKCHICMKCEKTFSSASALTVHNRLHTGVHPYKCEICDKTFPQYNNLKHHMKKHEAPTTTTSIVPTASESSRTSTTSTSTTLESIASPSSSNSSTSSNLSSTSSSSGISSGSTSSSTTTLDYKCNVCSKTFGSSEDLQGHLNQHCKDRPNQCEFCSKVFPRSSHLIIHRRRHTGERPFKCKYCEKAFVDSRALSVHTRLHTGERVTCDICLKTFASSSGLIVHRRIHLGIHPYKCDYCPKSFAQSTALKYHLKKHDTANLPTTTNDESKHSDSSQHSEHTMSYLVIHRRRHTSERPYKCPAGGCPKAFVDSRALQEHSRSVHAKIRVPCETCSKTYSSVSNLIVHRRIHSGVHPFECVHCGRSFAQKNALKYHLKQHGDDRNESPKVGSS</sequence>
<evidence type="ECO:0000313" key="9">
    <source>
        <dbReference type="Proteomes" id="UP001562425"/>
    </source>
</evidence>
<name>A0ABD1CDE9_CULPP</name>
<keyword evidence="1" id="KW-0479">Metal-binding</keyword>
<dbReference type="GO" id="GO:0008270">
    <property type="term" value="F:zinc ion binding"/>
    <property type="evidence" value="ECO:0007669"/>
    <property type="project" value="UniProtKB-KW"/>
</dbReference>
<dbReference type="Proteomes" id="UP001562425">
    <property type="component" value="Unassembled WGS sequence"/>
</dbReference>
<dbReference type="InterPro" id="IPR013087">
    <property type="entry name" value="Znf_C2H2_type"/>
</dbReference>
<dbReference type="EMBL" id="JBEHCU010013443">
    <property type="protein sequence ID" value="KAL1374340.1"/>
    <property type="molecule type" value="Genomic_DNA"/>
</dbReference>
<evidence type="ECO:0000256" key="5">
    <source>
        <dbReference type="PROSITE-ProRule" id="PRU00042"/>
    </source>
</evidence>
<keyword evidence="3 5" id="KW-0863">Zinc-finger</keyword>
<dbReference type="Pfam" id="PF13894">
    <property type="entry name" value="zf-C2H2_4"/>
    <property type="match status" value="1"/>
</dbReference>
<feature type="region of interest" description="Disordered" evidence="6">
    <location>
        <begin position="1"/>
        <end position="20"/>
    </location>
</feature>
<feature type="domain" description="C2H2-type" evidence="7">
    <location>
        <begin position="517"/>
        <end position="544"/>
    </location>
</feature>
<dbReference type="PANTHER" id="PTHR24408:SF58">
    <property type="entry name" value="TRANSCRIPTION FACTOR (TFIIIA), PUTATIVE (AFU_ORTHOLOGUE AFUA_1G05150)-RELATED"/>
    <property type="match status" value="1"/>
</dbReference>
<dbReference type="InterPro" id="IPR036236">
    <property type="entry name" value="Znf_C2H2_sf"/>
</dbReference>
<feature type="domain" description="C2H2-type" evidence="7">
    <location>
        <begin position="489"/>
        <end position="516"/>
    </location>
</feature>
<dbReference type="FunFam" id="3.30.160.60:FF:000446">
    <property type="entry name" value="Zinc finger protein"/>
    <property type="match status" value="3"/>
</dbReference>
<feature type="domain" description="C2H2-type" evidence="7">
    <location>
        <begin position="572"/>
        <end position="594"/>
    </location>
</feature>
<dbReference type="FunFam" id="3.30.160.60:FF:001049">
    <property type="entry name" value="zinc finger protein 319"/>
    <property type="match status" value="1"/>
</dbReference>
<evidence type="ECO:0000256" key="1">
    <source>
        <dbReference type="ARBA" id="ARBA00022723"/>
    </source>
</evidence>
<evidence type="ECO:0000313" key="8">
    <source>
        <dbReference type="EMBL" id="KAL1374340.1"/>
    </source>
</evidence>
<evidence type="ECO:0000256" key="4">
    <source>
        <dbReference type="ARBA" id="ARBA00022833"/>
    </source>
</evidence>